<name>A0A6C0BYC7_9ZZZZ</name>
<reference evidence="2" key="1">
    <citation type="journal article" date="2020" name="Nature">
        <title>Giant virus diversity and host interactions through global metagenomics.</title>
        <authorList>
            <person name="Schulz F."/>
            <person name="Roux S."/>
            <person name="Paez-Espino D."/>
            <person name="Jungbluth S."/>
            <person name="Walsh D.A."/>
            <person name="Denef V.J."/>
            <person name="McMahon K.D."/>
            <person name="Konstantinidis K.T."/>
            <person name="Eloe-Fadrosh E.A."/>
            <person name="Kyrpides N.C."/>
            <person name="Woyke T."/>
        </authorList>
    </citation>
    <scope>NUCLEOTIDE SEQUENCE</scope>
    <source>
        <strain evidence="2">GVMAG-M-3300020169-51</strain>
    </source>
</reference>
<feature type="compositionally biased region" description="Basic and acidic residues" evidence="1">
    <location>
        <begin position="326"/>
        <end position="335"/>
    </location>
</feature>
<feature type="compositionally biased region" description="Basic and acidic residues" evidence="1">
    <location>
        <begin position="342"/>
        <end position="351"/>
    </location>
</feature>
<organism evidence="2">
    <name type="scientific">viral metagenome</name>
    <dbReference type="NCBI Taxonomy" id="1070528"/>
    <lineage>
        <taxon>unclassified sequences</taxon>
        <taxon>metagenomes</taxon>
        <taxon>organismal metagenomes</taxon>
    </lineage>
</organism>
<sequence length="373" mass="43445">MEREKEDAEKPFEVPENFTKVMKDLVTDILTTFPEYKEELNELLVNIISEEPNKLETENLFNYAKEVYPERFFDILYQNENIFTDNEINTCFLPNIDFSLLMTDEISENTKNIIWKYLQLILFSIVENVEGSESFGNTAKLFEAIDENVLKEKLQETMKNMSDMFEADDETGEGENDLPNPEEIHEHLNGILNGNLGKLATQITEETLKDLDLDLELNEESSVGEIFKKLFSDPGKLMKMISKVGKSLDEKLKSGEIKESELMEEASEFLKKMNDVPGMKNMSSMFKNMGMPMGNGKMNIGAMQNHMQKNIKMSKMKERMRRKLAERKDNKDEQIRLLEKQLEEARTENKKITGSIKSKRKKRRNRKKNKNKK</sequence>
<evidence type="ECO:0000256" key="1">
    <source>
        <dbReference type="SAM" id="MobiDB-lite"/>
    </source>
</evidence>
<dbReference type="AlphaFoldDB" id="A0A6C0BYC7"/>
<dbReference type="EMBL" id="MN739291">
    <property type="protein sequence ID" value="QHS97186.1"/>
    <property type="molecule type" value="Genomic_DNA"/>
</dbReference>
<feature type="compositionally biased region" description="Basic residues" evidence="1">
    <location>
        <begin position="316"/>
        <end position="325"/>
    </location>
</feature>
<evidence type="ECO:0000313" key="2">
    <source>
        <dbReference type="EMBL" id="QHS97186.1"/>
    </source>
</evidence>
<accession>A0A6C0BYC7</accession>
<protein>
    <submittedName>
        <fullName evidence="2">Uncharacterized protein</fullName>
    </submittedName>
</protein>
<feature type="region of interest" description="Disordered" evidence="1">
    <location>
        <begin position="316"/>
        <end position="335"/>
    </location>
</feature>
<feature type="compositionally biased region" description="Basic residues" evidence="1">
    <location>
        <begin position="357"/>
        <end position="373"/>
    </location>
</feature>
<feature type="region of interest" description="Disordered" evidence="1">
    <location>
        <begin position="342"/>
        <end position="373"/>
    </location>
</feature>
<proteinExistence type="predicted"/>